<dbReference type="Proteomes" id="UP000680815">
    <property type="component" value="Unassembled WGS sequence"/>
</dbReference>
<gene>
    <name evidence="1" type="ORF">J5Y09_24070</name>
</gene>
<sequence>METITLGPFAVRPDGALEPRGTEAPPALGFAWRGRTCRAELEPDGLRFSADAARIPSTAEPGSDRRRAFAALESLPRHLPPGWRARLMPDHRVRVEAERAIAVPANATSLVTAMVRFVLELDPYLDTLEAEGVAWTSGTAKI</sequence>
<evidence type="ECO:0000313" key="1">
    <source>
        <dbReference type="EMBL" id="MBP0467021.1"/>
    </source>
</evidence>
<proteinExistence type="predicted"/>
<name>A0ABS4B1Z8_9PROT</name>
<organism evidence="1 2">
    <name type="scientific">Roseomonas nitratireducens</name>
    <dbReference type="NCBI Taxonomy" id="2820810"/>
    <lineage>
        <taxon>Bacteria</taxon>
        <taxon>Pseudomonadati</taxon>
        <taxon>Pseudomonadota</taxon>
        <taxon>Alphaproteobacteria</taxon>
        <taxon>Acetobacterales</taxon>
        <taxon>Roseomonadaceae</taxon>
        <taxon>Roseomonas</taxon>
    </lineage>
</organism>
<reference evidence="1 2" key="1">
    <citation type="submission" date="2021-03" db="EMBL/GenBank/DDBJ databases">
        <authorList>
            <person name="So Y."/>
        </authorList>
    </citation>
    <scope>NUCLEOTIDE SEQUENCE [LARGE SCALE GENOMIC DNA]</scope>
    <source>
        <strain evidence="1 2">PWR1</strain>
    </source>
</reference>
<dbReference type="RefSeq" id="WP_209354393.1">
    <property type="nucleotide sequence ID" value="NZ_JAGIYZ010000053.1"/>
</dbReference>
<accession>A0ABS4B1Z8</accession>
<protein>
    <submittedName>
        <fullName evidence="1">Uncharacterized protein</fullName>
    </submittedName>
</protein>
<comment type="caution">
    <text evidence="1">The sequence shown here is derived from an EMBL/GenBank/DDBJ whole genome shotgun (WGS) entry which is preliminary data.</text>
</comment>
<dbReference type="EMBL" id="JAGIYZ010000053">
    <property type="protein sequence ID" value="MBP0467021.1"/>
    <property type="molecule type" value="Genomic_DNA"/>
</dbReference>
<keyword evidence="2" id="KW-1185">Reference proteome</keyword>
<evidence type="ECO:0000313" key="2">
    <source>
        <dbReference type="Proteomes" id="UP000680815"/>
    </source>
</evidence>